<dbReference type="Gene3D" id="1.20.58.340">
    <property type="entry name" value="Magnesium transport protein CorA, transmembrane region"/>
    <property type="match status" value="1"/>
</dbReference>
<evidence type="ECO:0000313" key="10">
    <source>
        <dbReference type="EMBL" id="KAK6957515.1"/>
    </source>
</evidence>
<dbReference type="Proteomes" id="UP001369815">
    <property type="component" value="Unassembled WGS sequence"/>
</dbReference>
<dbReference type="GO" id="GO:0016020">
    <property type="term" value="C:membrane"/>
    <property type="evidence" value="ECO:0007669"/>
    <property type="project" value="UniProtKB-SubCell"/>
</dbReference>
<feature type="repeat" description="ANK" evidence="7">
    <location>
        <begin position="282"/>
        <end position="314"/>
    </location>
</feature>
<keyword evidence="6 9" id="KW-0472">Membrane</keyword>
<keyword evidence="11" id="KW-1185">Reference proteome</keyword>
<dbReference type="InterPro" id="IPR045863">
    <property type="entry name" value="CorA_TM1_TM2"/>
</dbReference>
<feature type="compositionally biased region" description="Low complexity" evidence="8">
    <location>
        <begin position="566"/>
        <end position="581"/>
    </location>
</feature>
<sequence length="1128" mass="128910">MKTSLKNPPAVAPLYWHHSMPSQQSMFKAKAEMMKSLMNTLRWGSSAWQPVPTKTLAEDKIWRAATHGEDGGVEATLRHWVKLVDEDDKASLANTYRNLEEEDIEKIQSPTPDMINDIKIGAGYSLLSIAIYRNLINDIKFLVQQPSISLNTPSGSERLTPLHIAIIRGNPDIIFEILHNRSTAPSQLVNAYDYHGRTALHHVVIEWAKAKNEKDTKDSLKKVESHEMVLQLLKYGAYIDAQNRSFHTPLHLLVIHGSDKEAMPFAELLLENGAEVNTKDEFGDSPLHSACRRGHHKLIRLLIDWDADMDCRNLDWTTPQDLFLSRDEMTEDDRDFAQDIFSRLKKPSITRERAGNLPRGPTECIDEMRSICAEFPVYFRYQWPGLDPKPNGNTSMAWIRSDMKVSHVLYPKPGEDEATLEPVNGGEGFLASCDDKFKTKAWLCWKEEIKNNLNKNGATKQSGRDEAESAETRDQKLEDKIKEDVGERSWRWINFPSNNMTWIKDFIILNAKDKESGQLDERTWRFFEENIRIHETDSLYSRVRIPHAKVNPPPAKRDTQPVGSNAPPTTADASLTATTSTEKGQDPKEVEPNRFQTWKNTDGFMPGKMLSLVVPFLDIETEDQVQSGFEGLETQCQRVKKLNEVYSPFTGMHGVQHSQTLDQIYYNTESDAIQLHTEKEQVIYRWSARRNIERKQFQEHQDQWSQQLTQVQTKEHDNVSTSPGDSNQNIQPMPRKKLESLHKLWRKLWDQQDQPQQPQDLNASMIIYPKQQDTDPIKLRRHGGKNAKNANAKRIREDPSPKWLMSRQLWLWKLDDNTIVTAIPSRANGMTADTLLETIRQGNLDVLTTPNDLIKRILSETVTFLDEFKWAGLGNHILDIFEGEIATETNLEAGFFKDFSSGNWSPNNVNGFIQKAADCTYRVRDIRDELHLLRQVFETQAKVVTDFAAIFWPSSTPGSQKQGNIASRDLRESFIRDCGLQSLIQRVRRMESDASTALEGLSTIIQAMQAQASLKEAEQSRFLNLMILPFTIITVIFTPLSFLTSLFAVNTLGFPHNDDGELRLPASWFSWRMVVGEISSLLPLGLLVLLIYFWYGSESDNASSQKIAWERSSRRRVVEGEQQPQASA</sequence>
<dbReference type="GO" id="GO:0046873">
    <property type="term" value="F:metal ion transmembrane transporter activity"/>
    <property type="evidence" value="ECO:0007669"/>
    <property type="project" value="InterPro"/>
</dbReference>
<dbReference type="PANTHER" id="PTHR24198">
    <property type="entry name" value="ANKYRIN REPEAT AND PROTEIN KINASE DOMAIN-CONTAINING PROTEIN"/>
    <property type="match status" value="1"/>
</dbReference>
<evidence type="ECO:0000256" key="5">
    <source>
        <dbReference type="ARBA" id="ARBA00023043"/>
    </source>
</evidence>
<comment type="subcellular location">
    <subcellularLocation>
        <location evidence="1">Membrane</location>
        <topology evidence="1">Multi-pass membrane protein</topology>
    </subcellularLocation>
</comment>
<evidence type="ECO:0008006" key="12">
    <source>
        <dbReference type="Google" id="ProtNLM"/>
    </source>
</evidence>
<evidence type="ECO:0000256" key="7">
    <source>
        <dbReference type="PROSITE-ProRule" id="PRU00023"/>
    </source>
</evidence>
<keyword evidence="3" id="KW-0677">Repeat</keyword>
<feature type="compositionally biased region" description="Basic and acidic residues" evidence="8">
    <location>
        <begin position="462"/>
        <end position="480"/>
    </location>
</feature>
<evidence type="ECO:0000256" key="9">
    <source>
        <dbReference type="SAM" id="Phobius"/>
    </source>
</evidence>
<evidence type="ECO:0000256" key="8">
    <source>
        <dbReference type="SAM" id="MobiDB-lite"/>
    </source>
</evidence>
<evidence type="ECO:0000256" key="4">
    <source>
        <dbReference type="ARBA" id="ARBA00022989"/>
    </source>
</evidence>
<dbReference type="PROSITE" id="PS50088">
    <property type="entry name" value="ANK_REPEAT"/>
    <property type="match status" value="2"/>
</dbReference>
<organism evidence="10 11">
    <name type="scientific">Daldinia eschscholtzii</name>
    <dbReference type="NCBI Taxonomy" id="292717"/>
    <lineage>
        <taxon>Eukaryota</taxon>
        <taxon>Fungi</taxon>
        <taxon>Dikarya</taxon>
        <taxon>Ascomycota</taxon>
        <taxon>Pezizomycotina</taxon>
        <taxon>Sordariomycetes</taxon>
        <taxon>Xylariomycetidae</taxon>
        <taxon>Xylariales</taxon>
        <taxon>Hypoxylaceae</taxon>
        <taxon>Daldinia</taxon>
    </lineage>
</organism>
<gene>
    <name evidence="10" type="ORF">Daesc_000302</name>
</gene>
<feature type="region of interest" description="Disordered" evidence="8">
    <location>
        <begin position="549"/>
        <end position="590"/>
    </location>
</feature>
<accession>A0AAX6MY29</accession>
<dbReference type="PANTHER" id="PTHR24198:SF165">
    <property type="entry name" value="ANKYRIN REPEAT-CONTAINING PROTEIN-RELATED"/>
    <property type="match status" value="1"/>
</dbReference>
<dbReference type="SUPFAM" id="SSF144083">
    <property type="entry name" value="Magnesium transport protein CorA, transmembrane region"/>
    <property type="match status" value="1"/>
</dbReference>
<dbReference type="PROSITE" id="PS50297">
    <property type="entry name" value="ANK_REP_REGION"/>
    <property type="match status" value="2"/>
</dbReference>
<dbReference type="InterPro" id="IPR002523">
    <property type="entry name" value="MgTranspt_CorA/ZnTranspt_ZntB"/>
</dbReference>
<feature type="transmembrane region" description="Helical" evidence="9">
    <location>
        <begin position="1022"/>
        <end position="1049"/>
    </location>
</feature>
<dbReference type="Gene3D" id="1.25.40.20">
    <property type="entry name" value="Ankyrin repeat-containing domain"/>
    <property type="match status" value="1"/>
</dbReference>
<keyword evidence="2 9" id="KW-0812">Transmembrane</keyword>
<dbReference type="Pfam" id="PF12796">
    <property type="entry name" value="Ank_2"/>
    <property type="match status" value="2"/>
</dbReference>
<evidence type="ECO:0000256" key="3">
    <source>
        <dbReference type="ARBA" id="ARBA00022737"/>
    </source>
</evidence>
<dbReference type="SUPFAM" id="SSF48403">
    <property type="entry name" value="Ankyrin repeat"/>
    <property type="match status" value="1"/>
</dbReference>
<evidence type="ECO:0000256" key="1">
    <source>
        <dbReference type="ARBA" id="ARBA00004141"/>
    </source>
</evidence>
<feature type="transmembrane region" description="Helical" evidence="9">
    <location>
        <begin position="1069"/>
        <end position="1095"/>
    </location>
</feature>
<dbReference type="InterPro" id="IPR002110">
    <property type="entry name" value="Ankyrin_rpt"/>
</dbReference>
<dbReference type="AlphaFoldDB" id="A0AAX6MY29"/>
<keyword evidence="4 9" id="KW-1133">Transmembrane helix</keyword>
<evidence type="ECO:0000256" key="6">
    <source>
        <dbReference type="ARBA" id="ARBA00023136"/>
    </source>
</evidence>
<feature type="repeat" description="ANK" evidence="7">
    <location>
        <begin position="245"/>
        <end position="281"/>
    </location>
</feature>
<proteinExistence type="predicted"/>
<protein>
    <recommendedName>
        <fullName evidence="12">Ankyrin repeat protein</fullName>
    </recommendedName>
</protein>
<feature type="region of interest" description="Disordered" evidence="8">
    <location>
        <begin position="455"/>
        <end position="480"/>
    </location>
</feature>
<evidence type="ECO:0000313" key="11">
    <source>
        <dbReference type="Proteomes" id="UP001369815"/>
    </source>
</evidence>
<comment type="caution">
    <text evidence="10">The sequence shown here is derived from an EMBL/GenBank/DDBJ whole genome shotgun (WGS) entry which is preliminary data.</text>
</comment>
<dbReference type="SMART" id="SM00248">
    <property type="entry name" value="ANK"/>
    <property type="match status" value="5"/>
</dbReference>
<dbReference type="Pfam" id="PF01544">
    <property type="entry name" value="CorA"/>
    <property type="match status" value="1"/>
</dbReference>
<dbReference type="EMBL" id="JBANMG010000001">
    <property type="protein sequence ID" value="KAK6957515.1"/>
    <property type="molecule type" value="Genomic_DNA"/>
</dbReference>
<evidence type="ECO:0000256" key="2">
    <source>
        <dbReference type="ARBA" id="ARBA00022692"/>
    </source>
</evidence>
<dbReference type="InterPro" id="IPR036770">
    <property type="entry name" value="Ankyrin_rpt-contain_sf"/>
</dbReference>
<keyword evidence="5 7" id="KW-0040">ANK repeat</keyword>
<name>A0AAX6MY29_9PEZI</name>
<reference evidence="10 11" key="1">
    <citation type="journal article" date="2024" name="Front Chem Biol">
        <title>Unveiling the potential of Daldinia eschscholtzii MFLUCC 19-0629 through bioactivity and bioinformatics studies for enhanced sustainable agriculture production.</title>
        <authorList>
            <person name="Brooks S."/>
            <person name="Weaver J.A."/>
            <person name="Klomchit A."/>
            <person name="Alharthi S.A."/>
            <person name="Onlamun T."/>
            <person name="Nurani R."/>
            <person name="Vong T.K."/>
            <person name="Alberti F."/>
            <person name="Greco C."/>
        </authorList>
    </citation>
    <scope>NUCLEOTIDE SEQUENCE [LARGE SCALE GENOMIC DNA]</scope>
    <source>
        <strain evidence="10">MFLUCC 19-0629</strain>
    </source>
</reference>